<evidence type="ECO:0000256" key="3">
    <source>
        <dbReference type="ARBA" id="ARBA00023163"/>
    </source>
</evidence>
<name>A0ABD3MHB6_9STRA</name>
<gene>
    <name evidence="9" type="ORF">ACHAWU_009189</name>
</gene>
<keyword evidence="3" id="KW-0804">Transcription</keyword>
<feature type="compositionally biased region" description="Basic residues" evidence="5">
    <location>
        <begin position="288"/>
        <end position="300"/>
    </location>
</feature>
<organism evidence="9 10">
    <name type="scientific">Discostella pseudostelligera</name>
    <dbReference type="NCBI Taxonomy" id="259834"/>
    <lineage>
        <taxon>Eukaryota</taxon>
        <taxon>Sar</taxon>
        <taxon>Stramenopiles</taxon>
        <taxon>Ochrophyta</taxon>
        <taxon>Bacillariophyta</taxon>
        <taxon>Coscinodiscophyceae</taxon>
        <taxon>Thalassiosirophycidae</taxon>
        <taxon>Stephanodiscales</taxon>
        <taxon>Stephanodiscaceae</taxon>
        <taxon>Discostella</taxon>
    </lineage>
</organism>
<evidence type="ECO:0000256" key="4">
    <source>
        <dbReference type="PROSITE-ProRule" id="PRU00035"/>
    </source>
</evidence>
<dbReference type="PANTHER" id="PTHR45926">
    <property type="entry name" value="OSJNBA0053K19.4 PROTEIN"/>
    <property type="match status" value="1"/>
</dbReference>
<dbReference type="Gene3D" id="1.20.1270.220">
    <property type="match status" value="1"/>
</dbReference>
<protein>
    <submittedName>
        <fullName evidence="9">Uncharacterized protein</fullName>
    </submittedName>
</protein>
<evidence type="ECO:0000256" key="2">
    <source>
        <dbReference type="ARBA" id="ARBA00023117"/>
    </source>
</evidence>
<keyword evidence="2 4" id="KW-0103">Bromodomain</keyword>
<keyword evidence="6" id="KW-1133">Transmembrane helix</keyword>
<feature type="domain" description="Bromo" evidence="7">
    <location>
        <begin position="95"/>
        <end position="167"/>
    </location>
</feature>
<evidence type="ECO:0000259" key="7">
    <source>
        <dbReference type="PROSITE" id="PS50014"/>
    </source>
</evidence>
<dbReference type="PROSITE" id="PS51525">
    <property type="entry name" value="NET"/>
    <property type="match status" value="1"/>
</dbReference>
<dbReference type="InterPro" id="IPR001487">
    <property type="entry name" value="Bromodomain"/>
</dbReference>
<dbReference type="CDD" id="cd04369">
    <property type="entry name" value="Bromodomain"/>
    <property type="match status" value="1"/>
</dbReference>
<dbReference type="Proteomes" id="UP001530293">
    <property type="component" value="Unassembled WGS sequence"/>
</dbReference>
<evidence type="ECO:0000256" key="6">
    <source>
        <dbReference type="SAM" id="Phobius"/>
    </source>
</evidence>
<dbReference type="Pfam" id="PF17035">
    <property type="entry name" value="BET"/>
    <property type="match status" value="1"/>
</dbReference>
<evidence type="ECO:0000313" key="9">
    <source>
        <dbReference type="EMBL" id="KAL3763505.1"/>
    </source>
</evidence>
<accession>A0ABD3MHB6</accession>
<reference evidence="9 10" key="1">
    <citation type="submission" date="2024-10" db="EMBL/GenBank/DDBJ databases">
        <title>Updated reference genomes for cyclostephanoid diatoms.</title>
        <authorList>
            <person name="Roberts W.R."/>
            <person name="Alverson A.J."/>
        </authorList>
    </citation>
    <scope>NUCLEOTIDE SEQUENCE [LARGE SCALE GENOMIC DNA]</scope>
    <source>
        <strain evidence="9 10">AJA232-27</strain>
    </source>
</reference>
<dbReference type="AlphaFoldDB" id="A0ABD3MHB6"/>
<evidence type="ECO:0000256" key="1">
    <source>
        <dbReference type="ARBA" id="ARBA00023015"/>
    </source>
</evidence>
<evidence type="ECO:0000313" key="10">
    <source>
        <dbReference type="Proteomes" id="UP001530293"/>
    </source>
</evidence>
<keyword evidence="6" id="KW-0812">Transmembrane</keyword>
<feature type="compositionally biased region" description="Gly residues" evidence="5">
    <location>
        <begin position="278"/>
        <end position="287"/>
    </location>
</feature>
<dbReference type="PROSITE" id="PS50014">
    <property type="entry name" value="BROMODOMAIN_2"/>
    <property type="match status" value="1"/>
</dbReference>
<comment type="caution">
    <text evidence="9">The sequence shown here is derived from an EMBL/GenBank/DDBJ whole genome shotgun (WGS) entry which is preliminary data.</text>
</comment>
<dbReference type="InterPro" id="IPR038336">
    <property type="entry name" value="NET_sf"/>
</dbReference>
<dbReference type="Pfam" id="PF00439">
    <property type="entry name" value="Bromodomain"/>
    <property type="match status" value="1"/>
</dbReference>
<feature type="region of interest" description="Disordered" evidence="5">
    <location>
        <begin position="278"/>
        <end position="300"/>
    </location>
</feature>
<sequence length="300" mass="32896">MSNQSPEWLAMAKLVSQFYSKADAVLPPPPTAADSIASSIEDDGNCDPLKRIATNLLDVVLFYFLNWNLPSPIPALFLLFFYRQCATLRLGVVLPSNNNAEPFREPVAWQELGLFDYPQVVKKPMDLGLVKQKITEGKYKSIHECAEDVRLIWRNCKAYNADGSDFYNLADNMEKKFEEKFDKICSTKEGSAMGGGHPVESVPEPTNDEKRAFAKGLYKITKEQLGQVIIDLENKCPKALVKNAAEDEVEINVDNISAVAFKDVVDYVNSCCAAAGNGSSGGATGGGTKKKAKATKRAKA</sequence>
<proteinExistence type="predicted"/>
<keyword evidence="6" id="KW-0472">Membrane</keyword>
<dbReference type="SUPFAM" id="SSF47370">
    <property type="entry name" value="Bromodomain"/>
    <property type="match status" value="1"/>
</dbReference>
<feature type="transmembrane region" description="Helical" evidence="6">
    <location>
        <begin position="60"/>
        <end position="82"/>
    </location>
</feature>
<dbReference type="InterPro" id="IPR036427">
    <property type="entry name" value="Bromodomain-like_sf"/>
</dbReference>
<evidence type="ECO:0000259" key="8">
    <source>
        <dbReference type="PROSITE" id="PS51525"/>
    </source>
</evidence>
<dbReference type="PRINTS" id="PR00503">
    <property type="entry name" value="BROMODOMAIN"/>
</dbReference>
<feature type="domain" description="NET" evidence="8">
    <location>
        <begin position="195"/>
        <end position="279"/>
    </location>
</feature>
<dbReference type="InterPro" id="IPR027353">
    <property type="entry name" value="NET_dom"/>
</dbReference>
<dbReference type="EMBL" id="JALLBG020000121">
    <property type="protein sequence ID" value="KAL3763505.1"/>
    <property type="molecule type" value="Genomic_DNA"/>
</dbReference>
<evidence type="ECO:0000256" key="5">
    <source>
        <dbReference type="SAM" id="MobiDB-lite"/>
    </source>
</evidence>
<dbReference type="Gene3D" id="1.20.920.10">
    <property type="entry name" value="Bromodomain-like"/>
    <property type="match status" value="1"/>
</dbReference>
<dbReference type="SMART" id="SM00297">
    <property type="entry name" value="BROMO"/>
    <property type="match status" value="1"/>
</dbReference>
<keyword evidence="1" id="KW-0805">Transcription regulation</keyword>
<keyword evidence="10" id="KW-1185">Reference proteome</keyword>